<evidence type="ECO:0000313" key="2">
    <source>
        <dbReference type="EMBL" id="KKM27713.1"/>
    </source>
</evidence>
<comment type="caution">
    <text evidence="2">The sequence shown here is derived from an EMBL/GenBank/DDBJ whole genome shotgun (WGS) entry which is preliminary data.</text>
</comment>
<keyword evidence="1" id="KW-0472">Membrane</keyword>
<organism evidence="2">
    <name type="scientific">marine sediment metagenome</name>
    <dbReference type="NCBI Taxonomy" id="412755"/>
    <lineage>
        <taxon>unclassified sequences</taxon>
        <taxon>metagenomes</taxon>
        <taxon>ecological metagenomes</taxon>
    </lineage>
</organism>
<reference evidence="2" key="1">
    <citation type="journal article" date="2015" name="Nature">
        <title>Complex archaea that bridge the gap between prokaryotes and eukaryotes.</title>
        <authorList>
            <person name="Spang A."/>
            <person name="Saw J.H."/>
            <person name="Jorgensen S.L."/>
            <person name="Zaremba-Niedzwiedzka K."/>
            <person name="Martijn J."/>
            <person name="Lind A.E."/>
            <person name="van Eijk R."/>
            <person name="Schleper C."/>
            <person name="Guy L."/>
            <person name="Ettema T.J."/>
        </authorList>
    </citation>
    <scope>NUCLEOTIDE SEQUENCE</scope>
</reference>
<name>A0A0F9L0L6_9ZZZZ</name>
<dbReference type="EMBL" id="LAZR01012269">
    <property type="protein sequence ID" value="KKM27713.1"/>
    <property type="molecule type" value="Genomic_DNA"/>
</dbReference>
<keyword evidence="1" id="KW-1133">Transmembrane helix</keyword>
<keyword evidence="1" id="KW-0812">Transmembrane</keyword>
<accession>A0A0F9L0L6</accession>
<evidence type="ECO:0000256" key="1">
    <source>
        <dbReference type="SAM" id="Phobius"/>
    </source>
</evidence>
<dbReference type="AlphaFoldDB" id="A0A0F9L0L6"/>
<feature type="transmembrane region" description="Helical" evidence="1">
    <location>
        <begin position="20"/>
        <end position="39"/>
    </location>
</feature>
<gene>
    <name evidence="2" type="ORF">LCGC14_1571900</name>
</gene>
<sequence>MDLKEVDEGEDNAQKYDVLLNQISFYLDSPLFLWLRLLWLRLL</sequence>
<proteinExistence type="predicted"/>
<protein>
    <submittedName>
        <fullName evidence="2">Uncharacterized protein</fullName>
    </submittedName>
</protein>
<feature type="non-terminal residue" evidence="2">
    <location>
        <position position="43"/>
    </location>
</feature>